<dbReference type="Proteomes" id="UP000320762">
    <property type="component" value="Unassembled WGS sequence"/>
</dbReference>
<feature type="compositionally biased region" description="Basic and acidic residues" evidence="1">
    <location>
        <begin position="1"/>
        <end position="38"/>
    </location>
</feature>
<organism evidence="2 3">
    <name type="scientific">Schizophyllum amplum</name>
    <dbReference type="NCBI Taxonomy" id="97359"/>
    <lineage>
        <taxon>Eukaryota</taxon>
        <taxon>Fungi</taxon>
        <taxon>Dikarya</taxon>
        <taxon>Basidiomycota</taxon>
        <taxon>Agaricomycotina</taxon>
        <taxon>Agaricomycetes</taxon>
        <taxon>Agaricomycetidae</taxon>
        <taxon>Agaricales</taxon>
        <taxon>Schizophyllaceae</taxon>
        <taxon>Schizophyllum</taxon>
    </lineage>
</organism>
<dbReference type="AlphaFoldDB" id="A0A550BWA7"/>
<sequence length="58" mass="6978">MTVSERQRLREDYSQSNQRDRALPRVRAERRHRGDASRKRPMKLSSTLCTARARHRRS</sequence>
<accession>A0A550BWA7</accession>
<dbReference type="EMBL" id="VDMD01000058">
    <property type="protein sequence ID" value="TRM56828.1"/>
    <property type="molecule type" value="Genomic_DNA"/>
</dbReference>
<keyword evidence="3" id="KW-1185">Reference proteome</keyword>
<protein>
    <submittedName>
        <fullName evidence="2">Uncharacterized protein</fullName>
    </submittedName>
</protein>
<evidence type="ECO:0000256" key="1">
    <source>
        <dbReference type="SAM" id="MobiDB-lite"/>
    </source>
</evidence>
<gene>
    <name evidence="2" type="ORF">BD626DRAFT_517567</name>
</gene>
<evidence type="ECO:0000313" key="3">
    <source>
        <dbReference type="Proteomes" id="UP000320762"/>
    </source>
</evidence>
<comment type="caution">
    <text evidence="2">The sequence shown here is derived from an EMBL/GenBank/DDBJ whole genome shotgun (WGS) entry which is preliminary data.</text>
</comment>
<proteinExistence type="predicted"/>
<name>A0A550BWA7_9AGAR</name>
<feature type="region of interest" description="Disordered" evidence="1">
    <location>
        <begin position="1"/>
        <end position="58"/>
    </location>
</feature>
<reference evidence="2 3" key="1">
    <citation type="journal article" date="2019" name="New Phytol.">
        <title>Comparative genomics reveals unique wood-decay strategies and fruiting body development in the Schizophyllaceae.</title>
        <authorList>
            <person name="Almasi E."/>
            <person name="Sahu N."/>
            <person name="Krizsan K."/>
            <person name="Balint B."/>
            <person name="Kovacs G.M."/>
            <person name="Kiss B."/>
            <person name="Cseklye J."/>
            <person name="Drula E."/>
            <person name="Henrissat B."/>
            <person name="Nagy I."/>
            <person name="Chovatia M."/>
            <person name="Adam C."/>
            <person name="LaButti K."/>
            <person name="Lipzen A."/>
            <person name="Riley R."/>
            <person name="Grigoriev I.V."/>
            <person name="Nagy L.G."/>
        </authorList>
    </citation>
    <scope>NUCLEOTIDE SEQUENCE [LARGE SCALE GENOMIC DNA]</scope>
    <source>
        <strain evidence="2 3">NL-1724</strain>
    </source>
</reference>
<evidence type="ECO:0000313" key="2">
    <source>
        <dbReference type="EMBL" id="TRM56828.1"/>
    </source>
</evidence>